<dbReference type="Proteomes" id="UP000054359">
    <property type="component" value="Unassembled WGS sequence"/>
</dbReference>
<keyword evidence="2" id="KW-1185">Reference proteome</keyword>
<dbReference type="EMBL" id="KK116282">
    <property type="protein sequence ID" value="KFM67292.1"/>
    <property type="molecule type" value="Genomic_DNA"/>
</dbReference>
<organism evidence="1 2">
    <name type="scientific">Stegodyphus mimosarum</name>
    <name type="common">African social velvet spider</name>
    <dbReference type="NCBI Taxonomy" id="407821"/>
    <lineage>
        <taxon>Eukaryota</taxon>
        <taxon>Metazoa</taxon>
        <taxon>Ecdysozoa</taxon>
        <taxon>Arthropoda</taxon>
        <taxon>Chelicerata</taxon>
        <taxon>Arachnida</taxon>
        <taxon>Araneae</taxon>
        <taxon>Araneomorphae</taxon>
        <taxon>Entelegynae</taxon>
        <taxon>Eresoidea</taxon>
        <taxon>Eresidae</taxon>
        <taxon>Stegodyphus</taxon>
    </lineage>
</organism>
<protein>
    <submittedName>
        <fullName evidence="1">Uncharacterized protein</fullName>
    </submittedName>
</protein>
<dbReference type="AlphaFoldDB" id="A0A087TQA3"/>
<evidence type="ECO:0000313" key="2">
    <source>
        <dbReference type="Proteomes" id="UP000054359"/>
    </source>
</evidence>
<gene>
    <name evidence="1" type="ORF">X975_10021</name>
</gene>
<accession>A0A087TQA3</accession>
<evidence type="ECO:0000313" key="1">
    <source>
        <dbReference type="EMBL" id="KFM67292.1"/>
    </source>
</evidence>
<feature type="non-terminal residue" evidence="1">
    <location>
        <position position="200"/>
    </location>
</feature>
<sequence length="200" mass="23589">MVQLFVRLGFISITHKLKGEKPLTCFLLLEGVCRKGLHINVRVHIYTRLCSFLKKQAQFTKDYTFCGNPSRILHRCRLYRVFYLSHRACTADNPFLLSRRTAYMQSPCQFDLVVLPYNCCHYNSTISCLDYMHSTHSVLLLRCQNDMPMHIIYISKKMDLCLLITCVDENLEDQISVQKRRICFFLSHCNLTWIHMCILH</sequence>
<name>A0A087TQA3_STEMI</name>
<reference evidence="1 2" key="1">
    <citation type="submission" date="2013-11" db="EMBL/GenBank/DDBJ databases">
        <title>Genome sequencing of Stegodyphus mimosarum.</title>
        <authorList>
            <person name="Bechsgaard J."/>
        </authorList>
    </citation>
    <scope>NUCLEOTIDE SEQUENCE [LARGE SCALE GENOMIC DNA]</scope>
</reference>
<proteinExistence type="predicted"/>